<feature type="compositionally biased region" description="Basic and acidic residues" evidence="1">
    <location>
        <begin position="187"/>
        <end position="197"/>
    </location>
</feature>
<gene>
    <name evidence="2" type="ORF">PCOR1329_LOCUS80000</name>
</gene>
<proteinExistence type="predicted"/>
<evidence type="ECO:0000256" key="1">
    <source>
        <dbReference type="SAM" id="MobiDB-lite"/>
    </source>
</evidence>
<protein>
    <submittedName>
        <fullName evidence="2">Uncharacterized protein</fullName>
    </submittedName>
</protein>
<keyword evidence="3" id="KW-1185">Reference proteome</keyword>
<dbReference type="InterPro" id="IPR010736">
    <property type="entry name" value="SHIPPO-rpt"/>
</dbReference>
<evidence type="ECO:0000313" key="3">
    <source>
        <dbReference type="Proteomes" id="UP001189429"/>
    </source>
</evidence>
<dbReference type="Proteomes" id="UP001189429">
    <property type="component" value="Unassembled WGS sequence"/>
</dbReference>
<comment type="caution">
    <text evidence="2">The sequence shown here is derived from an EMBL/GenBank/DDBJ whole genome shotgun (WGS) entry which is preliminary data.</text>
</comment>
<organism evidence="2 3">
    <name type="scientific">Prorocentrum cordatum</name>
    <dbReference type="NCBI Taxonomy" id="2364126"/>
    <lineage>
        <taxon>Eukaryota</taxon>
        <taxon>Sar</taxon>
        <taxon>Alveolata</taxon>
        <taxon>Dinophyceae</taxon>
        <taxon>Prorocentrales</taxon>
        <taxon>Prorocentraceae</taxon>
        <taxon>Prorocentrum</taxon>
    </lineage>
</organism>
<dbReference type="Pfam" id="PF07004">
    <property type="entry name" value="SHIPPO-rpt"/>
    <property type="match status" value="2"/>
</dbReference>
<dbReference type="EMBL" id="CAUYUJ010021291">
    <property type="protein sequence ID" value="CAK0903814.1"/>
    <property type="molecule type" value="Genomic_DNA"/>
</dbReference>
<feature type="non-terminal residue" evidence="2">
    <location>
        <position position="1"/>
    </location>
</feature>
<sequence>SPSYTCRAQFKGPKPVSAAASVPQIALDVEKAFNYIQKKQPVASFTFALHSIGQREQDLAPGPIYAIPSPIDSVPHPTLKNVVNTKFGTGTLPQIDKVCPGPGTYDSMRASRQDSRYATQPRFSISGREAMRELDMPPSDVAIKGKNGRPGRMRVSGPAPGDYPIDGARGSTGTFKSVKWTMPHAGGRTETKGKETDGFGPGAYEVTNLTNRGKLSSPKWSMQVGTIHGPSDVSQCVVFLQAPEEHSQADQHRARTCLR</sequence>
<reference evidence="2" key="1">
    <citation type="submission" date="2023-10" db="EMBL/GenBank/DDBJ databases">
        <authorList>
            <person name="Chen Y."/>
            <person name="Shah S."/>
            <person name="Dougan E. K."/>
            <person name="Thang M."/>
            <person name="Chan C."/>
        </authorList>
    </citation>
    <scope>NUCLEOTIDE SEQUENCE [LARGE SCALE GENOMIC DNA]</scope>
</reference>
<evidence type="ECO:0000313" key="2">
    <source>
        <dbReference type="EMBL" id="CAK0903814.1"/>
    </source>
</evidence>
<name>A0ABN9XY56_9DINO</name>
<feature type="region of interest" description="Disordered" evidence="1">
    <location>
        <begin position="145"/>
        <end position="201"/>
    </location>
</feature>
<accession>A0ABN9XY56</accession>